<keyword evidence="2" id="KW-1185">Reference proteome</keyword>
<reference evidence="1 2" key="1">
    <citation type="submission" date="2019-07" db="EMBL/GenBank/DDBJ databases">
        <title>Draft genome for Aliikangiella sp. M105.</title>
        <authorList>
            <person name="Wang G."/>
        </authorList>
    </citation>
    <scope>NUCLEOTIDE SEQUENCE [LARGE SCALE GENOMIC DNA]</scope>
    <source>
        <strain evidence="1 2">M105</strain>
    </source>
</reference>
<dbReference type="RefSeq" id="WP_142891464.1">
    <property type="nucleotide sequence ID" value="NZ_ML660160.1"/>
</dbReference>
<protein>
    <recommendedName>
        <fullName evidence="3">Restriction endonuclease</fullName>
    </recommendedName>
</protein>
<dbReference type="Proteomes" id="UP000315439">
    <property type="component" value="Unassembled WGS sequence"/>
</dbReference>
<dbReference type="EMBL" id="VIKS01000001">
    <property type="protein sequence ID" value="TQV89400.1"/>
    <property type="molecule type" value="Genomic_DNA"/>
</dbReference>
<evidence type="ECO:0000313" key="1">
    <source>
        <dbReference type="EMBL" id="TQV89400.1"/>
    </source>
</evidence>
<evidence type="ECO:0000313" key="2">
    <source>
        <dbReference type="Proteomes" id="UP000315439"/>
    </source>
</evidence>
<sequence>MNKIKITPQGAYVGDKEVKLISYSETIESEIELSLDDLKGVRICDFPELLMARLNVGENSTVVGADFYQIYRASGGYYFNLFLGRDNIFENNLAVKSVYRELAEIVSESEEDNLPEISHGDEAFYIVFDIEISNNSLFEQIISYLELSSQLVSKALHNILGFVWDSEYETNEIKFTRELLIPLLTKIGFEHVRFNHGVSEYGKDILFSERDRFGNTRYLASQVKSGNVTGGSGAVIDTIISQIDDAFSIPVNGAGQQKQFYISELYIICSGNITQNAVRKINEKIDSRLKGSVFFLDIDDITWLVKKYWPI</sequence>
<gene>
    <name evidence="1" type="ORF">FLL46_00520</name>
</gene>
<comment type="caution">
    <text evidence="1">The sequence shown here is derived from an EMBL/GenBank/DDBJ whole genome shotgun (WGS) entry which is preliminary data.</text>
</comment>
<name>A0A545UIV6_9GAMM</name>
<proteinExistence type="predicted"/>
<organism evidence="1 2">
    <name type="scientific">Aliikangiella coralliicola</name>
    <dbReference type="NCBI Taxonomy" id="2592383"/>
    <lineage>
        <taxon>Bacteria</taxon>
        <taxon>Pseudomonadati</taxon>
        <taxon>Pseudomonadota</taxon>
        <taxon>Gammaproteobacteria</taxon>
        <taxon>Oceanospirillales</taxon>
        <taxon>Pleioneaceae</taxon>
        <taxon>Aliikangiella</taxon>
    </lineage>
</organism>
<accession>A0A545UIV6</accession>
<dbReference type="OrthoDB" id="2107055at2"/>
<dbReference type="AlphaFoldDB" id="A0A545UIV6"/>
<evidence type="ECO:0008006" key="3">
    <source>
        <dbReference type="Google" id="ProtNLM"/>
    </source>
</evidence>